<dbReference type="EMBL" id="BQNB010012902">
    <property type="protein sequence ID" value="GJT09374.1"/>
    <property type="molecule type" value="Genomic_DNA"/>
</dbReference>
<evidence type="ECO:0000256" key="3">
    <source>
        <dbReference type="ARBA" id="ARBA00022884"/>
    </source>
</evidence>
<reference evidence="9" key="2">
    <citation type="submission" date="2022-01" db="EMBL/GenBank/DDBJ databases">
        <authorList>
            <person name="Yamashiro T."/>
            <person name="Shiraishi A."/>
            <person name="Satake H."/>
            <person name="Nakayama K."/>
        </authorList>
    </citation>
    <scope>NUCLEOTIDE SEQUENCE</scope>
</reference>
<dbReference type="SUPFAM" id="SSF50630">
    <property type="entry name" value="Acid proteases"/>
    <property type="match status" value="1"/>
</dbReference>
<evidence type="ECO:0000256" key="5">
    <source>
        <dbReference type="ARBA" id="ARBA00023125"/>
    </source>
</evidence>
<dbReference type="InterPro" id="IPR001969">
    <property type="entry name" value="Aspartic_peptidase_AS"/>
</dbReference>
<dbReference type="InterPro" id="IPR021109">
    <property type="entry name" value="Peptidase_aspartic_dom_sf"/>
</dbReference>
<dbReference type="InterPro" id="IPR001878">
    <property type="entry name" value="Znf_CCHC"/>
</dbReference>
<dbReference type="SUPFAM" id="SSF57756">
    <property type="entry name" value="Retrovirus zinc finger-like domains"/>
    <property type="match status" value="1"/>
</dbReference>
<feature type="non-terminal residue" evidence="9">
    <location>
        <position position="1"/>
    </location>
</feature>
<dbReference type="CDD" id="cd00303">
    <property type="entry name" value="retropepsin_like"/>
    <property type="match status" value="1"/>
</dbReference>
<dbReference type="Gene3D" id="4.10.60.10">
    <property type="entry name" value="Zinc finger, CCHC-type"/>
    <property type="match status" value="1"/>
</dbReference>
<name>A0ABQ5B7H9_9ASTR</name>
<dbReference type="Pfam" id="PF03732">
    <property type="entry name" value="Retrotrans_gag"/>
    <property type="match status" value="1"/>
</dbReference>
<dbReference type="InterPro" id="IPR005162">
    <property type="entry name" value="Retrotrans_gag_dom"/>
</dbReference>
<keyword evidence="9" id="KW-0808">Transferase</keyword>
<dbReference type="Proteomes" id="UP001151760">
    <property type="component" value="Unassembled WGS sequence"/>
</dbReference>
<protein>
    <submittedName>
        <fullName evidence="9">Reverse transcriptase domain-containing protein</fullName>
    </submittedName>
</protein>
<evidence type="ECO:0000256" key="6">
    <source>
        <dbReference type="PROSITE-ProRule" id="PRU00047"/>
    </source>
</evidence>
<keyword evidence="4" id="KW-0229">DNA integration</keyword>
<feature type="domain" description="CCHC-type" evidence="8">
    <location>
        <begin position="487"/>
        <end position="502"/>
    </location>
</feature>
<sequence length="1159" mass="131281">TVVDLGIGDGVGAHTEDGIGMEVEIAASDTRKDDEEYKAEASAAGTREIVVDSLVTGGISESTRGDVPDLEDTIYDIVHYMSDVPLDRITKRLGRENLRVRAFLSIKRDRVDSLRHHMTLSQEEFRQVRRDRDDTRRRLRRTMTITLSCMTSEAIKELINRRVEEALATYEAACAANALEAESQSQNGSDCDNRNGRNRNGGNGNGGNGNGSGNGGGNGHGNHNGNDKGDRPAVRECIYQYFMKCQPLNFKGTEGVVRLTWWFEKMETVFHISSCPEKYQVRELMNLMTEVYCPRKEIQKMEPKLWNLAVKNNDLAAYTQRFQELTMLCTRMVPEEEDRVKKFIGGLPDNIQGNVIAAEPTKLQDVICIANNLMDQKLKGCVVKNAENKRRLEVNPRDNRGQQPPFKRPNVGGQNVARAYTAGNNERKVYHGPLPLCNKCKFQHEGPCTIRCGKCNKVRHLIGYCKATNSTTSTQRVQVVKQRVVNCYECGRQGHYRSDCPKLKDQNSGNKTRNKSGIGEARRKAYVLGGRDANPDSNVVTGTFLLNNHYVYVLFDSGADRSFVSTTFSTLLDITPNTLDVSYVVELADGRISKTNTVLRGCTLELLGHPFNIDLMPVELGSFEVIIGMDWLANHQAVIVCDEKIVRIPYGDEVLIVQGDRSGKGKKSKLNIILCTKTQKYIKKCCPNFLAQVTKKETEDKSEEKRLKDVPTVRDILEVFPEDFLGLPPTRQVEFQIDLVPSAAPVARAPYRLAPSKLQELSTQLQELSDKGFIRPSSSPWGASDIPKMAFRIRYGHYEFQVMPFGLTNAPAVFMDLMNRTEKAEAAFQLLKQKLCSEPILAIPEGSENFVVYCDASYKGLGAVLMQKEKFIAYASHQLKIHEKNYTTHDLELRAVVFALKMWRHYLKSERGGRCLELKGTEQATMSLSFGYDDWSEPSCANSKRPEVVSRHGVPVLIISDQDSKFTSHFWQSLNKALVVPFEALYGQKCRSSICWAEVKDAQLTGPEIIHETTAKIIQIMKRIQVARDTQKSYADRRHKPLEFQVRDKVMLKVSPWKGTIRFSKRGKLNPRYIRPFKILAKKCLVDEPLAIPLDKIQIDDKLNPIEELVENMDREVKRLNQSRIPIVKVCWNSRRGPEFTWEREDQMKKKYPHLFVNP</sequence>
<keyword evidence="1" id="KW-0645">Protease</keyword>
<dbReference type="Pfam" id="PF00098">
    <property type="entry name" value="zf-CCHC"/>
    <property type="match status" value="1"/>
</dbReference>
<keyword evidence="6" id="KW-0479">Metal-binding</keyword>
<dbReference type="Pfam" id="PF17919">
    <property type="entry name" value="RT_RNaseH_2"/>
    <property type="match status" value="1"/>
</dbReference>
<dbReference type="SUPFAM" id="SSF56672">
    <property type="entry name" value="DNA/RNA polymerases"/>
    <property type="match status" value="1"/>
</dbReference>
<feature type="region of interest" description="Disordered" evidence="7">
    <location>
        <begin position="393"/>
        <end position="414"/>
    </location>
</feature>
<evidence type="ECO:0000313" key="10">
    <source>
        <dbReference type="Proteomes" id="UP001151760"/>
    </source>
</evidence>
<dbReference type="PROSITE" id="PS50158">
    <property type="entry name" value="ZF_CCHC"/>
    <property type="match status" value="1"/>
</dbReference>
<dbReference type="InterPro" id="IPR032567">
    <property type="entry name" value="RTL1-rel"/>
</dbReference>
<evidence type="ECO:0000256" key="4">
    <source>
        <dbReference type="ARBA" id="ARBA00022908"/>
    </source>
</evidence>
<comment type="caution">
    <text evidence="9">The sequence shown here is derived from an EMBL/GenBank/DDBJ whole genome shotgun (WGS) entry which is preliminary data.</text>
</comment>
<keyword evidence="3" id="KW-0694">RNA-binding</keyword>
<feature type="region of interest" description="Disordered" evidence="7">
    <location>
        <begin position="183"/>
        <end position="229"/>
    </location>
</feature>
<dbReference type="PANTHER" id="PTHR15503:SF42">
    <property type="entry name" value="ZINC FINGER, CCHC-TYPE, RETROTRANSPOSON GAG DOMAIN, ASPARTIC PEPTIDASE DOMAIN PROTEIN-RELATED"/>
    <property type="match status" value="1"/>
</dbReference>
<keyword evidence="1" id="KW-0378">Hydrolase</keyword>
<feature type="compositionally biased region" description="Gly residues" evidence="7">
    <location>
        <begin position="199"/>
        <end position="222"/>
    </location>
</feature>
<dbReference type="InterPro" id="IPR036875">
    <property type="entry name" value="Znf_CCHC_sf"/>
</dbReference>
<evidence type="ECO:0000313" key="9">
    <source>
        <dbReference type="EMBL" id="GJT09374.1"/>
    </source>
</evidence>
<organism evidence="9 10">
    <name type="scientific">Tanacetum coccineum</name>
    <dbReference type="NCBI Taxonomy" id="301880"/>
    <lineage>
        <taxon>Eukaryota</taxon>
        <taxon>Viridiplantae</taxon>
        <taxon>Streptophyta</taxon>
        <taxon>Embryophyta</taxon>
        <taxon>Tracheophyta</taxon>
        <taxon>Spermatophyta</taxon>
        <taxon>Magnoliopsida</taxon>
        <taxon>eudicotyledons</taxon>
        <taxon>Gunneridae</taxon>
        <taxon>Pentapetalae</taxon>
        <taxon>asterids</taxon>
        <taxon>campanulids</taxon>
        <taxon>Asterales</taxon>
        <taxon>Asteraceae</taxon>
        <taxon>Asteroideae</taxon>
        <taxon>Anthemideae</taxon>
        <taxon>Anthemidinae</taxon>
        <taxon>Tanacetum</taxon>
    </lineage>
</organism>
<dbReference type="GO" id="GO:0003964">
    <property type="term" value="F:RNA-directed DNA polymerase activity"/>
    <property type="evidence" value="ECO:0007669"/>
    <property type="project" value="UniProtKB-KW"/>
</dbReference>
<dbReference type="Pfam" id="PF08284">
    <property type="entry name" value="RVP_2"/>
    <property type="match status" value="1"/>
</dbReference>
<dbReference type="InterPro" id="IPR041577">
    <property type="entry name" value="RT_RNaseH_2"/>
</dbReference>
<evidence type="ECO:0000256" key="7">
    <source>
        <dbReference type="SAM" id="MobiDB-lite"/>
    </source>
</evidence>
<dbReference type="InterPro" id="IPR043502">
    <property type="entry name" value="DNA/RNA_pol_sf"/>
</dbReference>
<keyword evidence="6" id="KW-0863">Zinc-finger</keyword>
<evidence type="ECO:0000256" key="1">
    <source>
        <dbReference type="ARBA" id="ARBA00022670"/>
    </source>
</evidence>
<dbReference type="Gene3D" id="3.10.10.10">
    <property type="entry name" value="HIV Type 1 Reverse Transcriptase, subunit A, domain 1"/>
    <property type="match status" value="2"/>
</dbReference>
<evidence type="ECO:0000256" key="2">
    <source>
        <dbReference type="ARBA" id="ARBA00022842"/>
    </source>
</evidence>
<reference evidence="9" key="1">
    <citation type="journal article" date="2022" name="Int. J. Mol. Sci.">
        <title>Draft Genome of Tanacetum Coccineum: Genomic Comparison of Closely Related Tanacetum-Family Plants.</title>
        <authorList>
            <person name="Yamashiro T."/>
            <person name="Shiraishi A."/>
            <person name="Nakayama K."/>
            <person name="Satake H."/>
        </authorList>
    </citation>
    <scope>NUCLEOTIDE SEQUENCE</scope>
</reference>
<dbReference type="SMART" id="SM00343">
    <property type="entry name" value="ZnF_C2HC"/>
    <property type="match status" value="2"/>
</dbReference>
<dbReference type="PANTHER" id="PTHR15503">
    <property type="entry name" value="LDOC1 RELATED"/>
    <property type="match status" value="1"/>
</dbReference>
<keyword evidence="9" id="KW-0548">Nucleotidyltransferase</keyword>
<keyword evidence="10" id="KW-1185">Reference proteome</keyword>
<keyword evidence="5" id="KW-0238">DNA-binding</keyword>
<accession>A0ABQ5B7H9</accession>
<proteinExistence type="predicted"/>
<keyword evidence="2" id="KW-0460">Magnesium</keyword>
<evidence type="ECO:0000259" key="8">
    <source>
        <dbReference type="PROSITE" id="PS50158"/>
    </source>
</evidence>
<gene>
    <name evidence="9" type="ORF">Tco_0856416</name>
</gene>
<dbReference type="PROSITE" id="PS00141">
    <property type="entry name" value="ASP_PROTEASE"/>
    <property type="match status" value="1"/>
</dbReference>
<dbReference type="Gene3D" id="2.40.70.10">
    <property type="entry name" value="Acid Proteases"/>
    <property type="match status" value="1"/>
</dbReference>
<keyword evidence="6" id="KW-0862">Zinc</keyword>
<keyword evidence="9" id="KW-0695">RNA-directed DNA polymerase</keyword>